<organism evidence="2 3">
    <name type="scientific">Luteimonas composti</name>
    <dbReference type="NCBI Taxonomy" id="398257"/>
    <lineage>
        <taxon>Bacteria</taxon>
        <taxon>Pseudomonadati</taxon>
        <taxon>Pseudomonadota</taxon>
        <taxon>Gammaproteobacteria</taxon>
        <taxon>Lysobacterales</taxon>
        <taxon>Lysobacteraceae</taxon>
        <taxon>Luteimonas</taxon>
    </lineage>
</organism>
<sequence>MNKIDRPMLLAALLVAAPAALSQESGPVESIRNAAWELSKDYYPSSPLCAKDEITLWTCSVGEREYSLCSSRVVTRVEGYMQYRASKAGKAMFTYPTDKRPPVGLFTYTAYGNGNASVEFANDGYRYSLMDPLRSDSSILVEAPGGRTSEIACGGNQTLQVNYTMRLMYEAGLWDR</sequence>
<reference evidence="2" key="1">
    <citation type="journal article" date="2007" name="Int. J. Syst. Evol. Microbiol.">
        <title>Luteimonas composti sp. nov., a moderately thermophilic bacterium isolated from food waste.</title>
        <authorList>
            <person name="Young C.C."/>
            <person name="Kampfer P."/>
            <person name="Chen W.M."/>
            <person name="Yen W.S."/>
            <person name="Arun A.B."/>
            <person name="Lai W.A."/>
            <person name="Shen F.T."/>
            <person name="Rekha P.D."/>
            <person name="Lin K.Y."/>
            <person name="Chou J.H."/>
        </authorList>
    </citation>
    <scope>NUCLEOTIDE SEQUENCE</scope>
    <source>
        <strain evidence="2">CC-YY355</strain>
    </source>
</reference>
<keyword evidence="1" id="KW-0732">Signal</keyword>
<feature type="signal peptide" evidence="1">
    <location>
        <begin position="1"/>
        <end position="22"/>
    </location>
</feature>
<name>A0ABT6MVB5_9GAMM</name>
<comment type="caution">
    <text evidence="2">The sequence shown here is derived from an EMBL/GenBank/DDBJ whole genome shotgun (WGS) entry which is preliminary data.</text>
</comment>
<evidence type="ECO:0000313" key="2">
    <source>
        <dbReference type="EMBL" id="MDH7454576.1"/>
    </source>
</evidence>
<evidence type="ECO:0000313" key="3">
    <source>
        <dbReference type="Proteomes" id="UP001160550"/>
    </source>
</evidence>
<keyword evidence="3" id="KW-1185">Reference proteome</keyword>
<reference evidence="2" key="2">
    <citation type="submission" date="2023-04" db="EMBL/GenBank/DDBJ databases">
        <authorList>
            <person name="Sun J.-Q."/>
        </authorList>
    </citation>
    <scope>NUCLEOTIDE SEQUENCE</scope>
    <source>
        <strain evidence="2">CC-YY355</strain>
    </source>
</reference>
<dbReference type="EMBL" id="JARYGX010000030">
    <property type="protein sequence ID" value="MDH7454576.1"/>
    <property type="molecule type" value="Genomic_DNA"/>
</dbReference>
<gene>
    <name evidence="2" type="ORF">QF205_16080</name>
</gene>
<proteinExistence type="predicted"/>
<dbReference type="Proteomes" id="UP001160550">
    <property type="component" value="Unassembled WGS sequence"/>
</dbReference>
<feature type="chain" id="PRO_5045133032" evidence="1">
    <location>
        <begin position="23"/>
        <end position="176"/>
    </location>
</feature>
<protein>
    <submittedName>
        <fullName evidence="2">Uncharacterized protein</fullName>
    </submittedName>
</protein>
<dbReference type="RefSeq" id="WP_280943806.1">
    <property type="nucleotide sequence ID" value="NZ_JARYGX010000030.1"/>
</dbReference>
<evidence type="ECO:0000256" key="1">
    <source>
        <dbReference type="SAM" id="SignalP"/>
    </source>
</evidence>
<accession>A0ABT6MVB5</accession>